<dbReference type="SUPFAM" id="SSF64153">
    <property type="entry name" value="YjeF N-terminal domain-like"/>
    <property type="match status" value="1"/>
</dbReference>
<feature type="domain" description="YjeF N-terminal" evidence="21">
    <location>
        <begin position="9"/>
        <end position="216"/>
    </location>
</feature>
<evidence type="ECO:0000256" key="17">
    <source>
        <dbReference type="HAMAP-Rule" id="MF_01965"/>
    </source>
</evidence>
<accession>A0ABY9KWJ0</accession>
<feature type="domain" description="YjeF C-terminal" evidence="20">
    <location>
        <begin position="225"/>
        <end position="497"/>
    </location>
</feature>
<feature type="binding site" evidence="18">
    <location>
        <position position="159"/>
    </location>
    <ligand>
        <name>(6S)-NADPHX</name>
        <dbReference type="ChEBI" id="CHEBI:64076"/>
    </ligand>
</feature>
<keyword evidence="5 18" id="KW-0479">Metal-binding</keyword>
<dbReference type="RefSeq" id="WP_348028901.1">
    <property type="nucleotide sequence ID" value="NZ_CP129113.1"/>
</dbReference>
<feature type="binding site" evidence="17">
    <location>
        <position position="319"/>
    </location>
    <ligand>
        <name>(6S)-NADPHX</name>
        <dbReference type="ChEBI" id="CHEBI:64076"/>
    </ligand>
</feature>
<dbReference type="Pfam" id="PF03853">
    <property type="entry name" value="YjeF_N"/>
    <property type="match status" value="1"/>
</dbReference>
<dbReference type="PROSITE" id="PS01050">
    <property type="entry name" value="YJEF_C_2"/>
    <property type="match status" value="1"/>
</dbReference>
<feature type="binding site" evidence="17">
    <location>
        <position position="370"/>
    </location>
    <ligand>
        <name>(6S)-NADPHX</name>
        <dbReference type="ChEBI" id="CHEBI:64076"/>
    </ligand>
</feature>
<evidence type="ECO:0000256" key="16">
    <source>
        <dbReference type="ARBA" id="ARBA00049209"/>
    </source>
</evidence>
<evidence type="ECO:0000256" key="1">
    <source>
        <dbReference type="ARBA" id="ARBA00000013"/>
    </source>
</evidence>
<feature type="binding site" evidence="18">
    <location>
        <position position="58"/>
    </location>
    <ligand>
        <name>K(+)</name>
        <dbReference type="ChEBI" id="CHEBI:29103"/>
    </ligand>
</feature>
<dbReference type="InterPro" id="IPR029056">
    <property type="entry name" value="Ribokinase-like"/>
</dbReference>
<keyword evidence="9 18" id="KW-0630">Potassium</keyword>
<keyword evidence="13" id="KW-0511">Multifunctional enzyme</keyword>
<dbReference type="SUPFAM" id="SSF53613">
    <property type="entry name" value="Ribokinase-like"/>
    <property type="match status" value="1"/>
</dbReference>
<dbReference type="Gene3D" id="3.40.50.10260">
    <property type="entry name" value="YjeF N-terminal domain"/>
    <property type="match status" value="1"/>
</dbReference>
<feature type="binding site" evidence="17">
    <location>
        <position position="437"/>
    </location>
    <ligand>
        <name>(6S)-NADPHX</name>
        <dbReference type="ChEBI" id="CHEBI:64076"/>
    </ligand>
</feature>
<proteinExistence type="inferred from homology"/>
<comment type="similarity">
    <text evidence="18">Belongs to the NnrE/AIBP family.</text>
</comment>
<comment type="similarity">
    <text evidence="3 19">In the N-terminal section; belongs to the NnrE/AIBP family.</text>
</comment>
<evidence type="ECO:0000256" key="10">
    <source>
        <dbReference type="ARBA" id="ARBA00023027"/>
    </source>
</evidence>
<dbReference type="PANTHER" id="PTHR12592:SF0">
    <property type="entry name" value="ATP-DEPENDENT (S)-NAD(P)H-HYDRATE DEHYDRATASE"/>
    <property type="match status" value="1"/>
</dbReference>
<dbReference type="PROSITE" id="PS51385">
    <property type="entry name" value="YJEF_N"/>
    <property type="match status" value="1"/>
</dbReference>
<comment type="caution">
    <text evidence="17">Lacks conserved residue(s) required for the propagation of feature annotation.</text>
</comment>
<keyword evidence="11 18" id="KW-0413">Isomerase</keyword>
<keyword evidence="6 17" id="KW-0547">Nucleotide-binding</keyword>
<dbReference type="HAMAP" id="MF_01966">
    <property type="entry name" value="NADHX_epimerase"/>
    <property type="match status" value="1"/>
</dbReference>
<dbReference type="EMBL" id="CP129113">
    <property type="protein sequence ID" value="WLV25148.1"/>
    <property type="molecule type" value="Genomic_DNA"/>
</dbReference>
<organism evidence="22 23">
    <name type="scientific">Aciduricibacillus chroicocephali</name>
    <dbReference type="NCBI Taxonomy" id="3054939"/>
    <lineage>
        <taxon>Bacteria</taxon>
        <taxon>Bacillati</taxon>
        <taxon>Bacillota</taxon>
        <taxon>Bacilli</taxon>
        <taxon>Bacillales</taxon>
        <taxon>Bacillaceae</taxon>
        <taxon>Aciduricibacillus</taxon>
    </lineage>
</organism>
<dbReference type="PROSITE" id="PS51383">
    <property type="entry name" value="YJEF_C_3"/>
    <property type="match status" value="1"/>
</dbReference>
<comment type="catalytic activity">
    <reaction evidence="1 18 19">
        <text>(6R)-NADHX = (6S)-NADHX</text>
        <dbReference type="Rhea" id="RHEA:32215"/>
        <dbReference type="ChEBI" id="CHEBI:64074"/>
        <dbReference type="ChEBI" id="CHEBI:64075"/>
        <dbReference type="EC" id="5.1.99.6"/>
    </reaction>
</comment>
<evidence type="ECO:0000256" key="12">
    <source>
        <dbReference type="ARBA" id="ARBA00023239"/>
    </source>
</evidence>
<dbReference type="Proteomes" id="UP001180087">
    <property type="component" value="Chromosome"/>
</dbReference>
<evidence type="ECO:0000256" key="19">
    <source>
        <dbReference type="PIRNR" id="PIRNR017184"/>
    </source>
</evidence>
<keyword evidence="8 17" id="KW-0521">NADP</keyword>
<comment type="function">
    <text evidence="18">Catalyzes the epimerization of the S- and R-forms of NAD(P)HX, a damaged form of NAD(P)H that is a result of enzymatic or heat-dependent hydration. This is a prerequisite for the S-specific NAD(P)H-hydrate dehydratase to allow the repair of both epimers of NAD(P)HX.</text>
</comment>
<evidence type="ECO:0000256" key="6">
    <source>
        <dbReference type="ARBA" id="ARBA00022741"/>
    </source>
</evidence>
<dbReference type="NCBIfam" id="TIGR00196">
    <property type="entry name" value="yjeF_cterm"/>
    <property type="match status" value="1"/>
</dbReference>
<gene>
    <name evidence="18" type="primary">nnrE</name>
    <name evidence="17" type="synonym">nnrD</name>
    <name evidence="22" type="ORF">QR721_02580</name>
</gene>
<comment type="function">
    <text evidence="17">Catalyzes the dehydration of the S-form of NAD(P)HX at the expense of ADP, which is converted to AMP. Together with NAD(P)HX epimerase, which catalyzes the epimerization of the S- and R-forms, the enzyme allows the repair of both epimers of NAD(P)HX, a damaged form of NAD(P)H that is a result of enzymatic or heat-dependent hydration.</text>
</comment>
<dbReference type="InterPro" id="IPR036652">
    <property type="entry name" value="YjeF_N_dom_sf"/>
</dbReference>
<comment type="similarity">
    <text evidence="4 19">In the C-terminal section; belongs to the NnrD/CARKD family.</text>
</comment>
<protein>
    <recommendedName>
        <fullName evidence="19">Bifunctional NAD(P)H-hydrate repair enzyme</fullName>
    </recommendedName>
    <alternativeName>
        <fullName evidence="19">Nicotinamide nucleotide repair protein</fullName>
    </alternativeName>
    <domain>
        <recommendedName>
            <fullName evidence="19">ADP-dependent (S)-NAD(P)H-hydrate dehydratase</fullName>
            <ecNumber evidence="19">4.2.1.136</ecNumber>
        </recommendedName>
        <alternativeName>
            <fullName evidence="19">ADP-dependent NAD(P)HX dehydratase</fullName>
        </alternativeName>
    </domain>
    <domain>
        <recommendedName>
            <fullName evidence="19">NAD(P)H-hydrate epimerase</fullName>
            <ecNumber evidence="19">5.1.99.6</ecNumber>
        </recommendedName>
    </domain>
</protein>
<evidence type="ECO:0000256" key="18">
    <source>
        <dbReference type="HAMAP-Rule" id="MF_01966"/>
    </source>
</evidence>
<dbReference type="EC" id="4.2.1.136" evidence="19"/>
<feature type="binding site" evidence="18">
    <location>
        <begin position="130"/>
        <end position="136"/>
    </location>
    <ligand>
        <name>(6S)-NADPHX</name>
        <dbReference type="ChEBI" id="CHEBI:64076"/>
    </ligand>
</feature>
<evidence type="ECO:0000256" key="13">
    <source>
        <dbReference type="ARBA" id="ARBA00023268"/>
    </source>
</evidence>
<evidence type="ECO:0000259" key="21">
    <source>
        <dbReference type="PROSITE" id="PS51385"/>
    </source>
</evidence>
<evidence type="ECO:0000256" key="14">
    <source>
        <dbReference type="ARBA" id="ARBA00025153"/>
    </source>
</evidence>
<dbReference type="Gene3D" id="3.40.1190.20">
    <property type="match status" value="1"/>
</dbReference>
<comment type="cofactor">
    <cofactor evidence="18 19">
        <name>K(+)</name>
        <dbReference type="ChEBI" id="CHEBI:29103"/>
    </cofactor>
    <text evidence="18 19">Binds 1 potassium ion per subunit.</text>
</comment>
<evidence type="ECO:0000256" key="3">
    <source>
        <dbReference type="ARBA" id="ARBA00006001"/>
    </source>
</evidence>
<feature type="binding site" evidence="18">
    <location>
        <position position="162"/>
    </location>
    <ligand>
        <name>K(+)</name>
        <dbReference type="ChEBI" id="CHEBI:29103"/>
    </ligand>
</feature>
<comment type="function">
    <text evidence="14 19">Bifunctional enzyme that catalyzes the epimerization of the S- and R-forms of NAD(P)HX and the dehydration of the S-form of NAD(P)HX at the expense of ADP, which is converted to AMP. This allows the repair of both epimers of NAD(P)HX, a damaged form of NAD(P)H that is a result of enzymatic or heat-dependent hydration.</text>
</comment>
<keyword evidence="10 17" id="KW-0520">NAD</keyword>
<dbReference type="PANTHER" id="PTHR12592">
    <property type="entry name" value="ATP-DEPENDENT (S)-NAD(P)H-HYDRATE DEHYDRATASE FAMILY MEMBER"/>
    <property type="match status" value="1"/>
</dbReference>
<dbReference type="HAMAP" id="MF_01965">
    <property type="entry name" value="NADHX_dehydratase"/>
    <property type="match status" value="1"/>
</dbReference>
<evidence type="ECO:0000256" key="8">
    <source>
        <dbReference type="ARBA" id="ARBA00022857"/>
    </source>
</evidence>
<keyword evidence="12 17" id="KW-0456">Lyase</keyword>
<dbReference type="InterPro" id="IPR004443">
    <property type="entry name" value="YjeF_N_dom"/>
</dbReference>
<dbReference type="InterPro" id="IPR030677">
    <property type="entry name" value="Nnr"/>
</dbReference>
<dbReference type="Pfam" id="PF01256">
    <property type="entry name" value="Carb_kinase"/>
    <property type="match status" value="1"/>
</dbReference>
<dbReference type="InterPro" id="IPR000631">
    <property type="entry name" value="CARKD"/>
</dbReference>
<dbReference type="PIRSF" id="PIRSF017184">
    <property type="entry name" value="Nnr"/>
    <property type="match status" value="1"/>
</dbReference>
<evidence type="ECO:0000256" key="4">
    <source>
        <dbReference type="ARBA" id="ARBA00009524"/>
    </source>
</evidence>
<evidence type="ECO:0000259" key="20">
    <source>
        <dbReference type="PROSITE" id="PS51383"/>
    </source>
</evidence>
<evidence type="ECO:0000256" key="2">
    <source>
        <dbReference type="ARBA" id="ARBA00000909"/>
    </source>
</evidence>
<dbReference type="NCBIfam" id="TIGR00197">
    <property type="entry name" value="yjeF_nterm"/>
    <property type="match status" value="1"/>
</dbReference>
<dbReference type="InterPro" id="IPR017953">
    <property type="entry name" value="Carbohydrate_kinase_pred_CS"/>
</dbReference>
<comment type="subunit">
    <text evidence="17">Homotetramer.</text>
</comment>
<evidence type="ECO:0000256" key="9">
    <source>
        <dbReference type="ARBA" id="ARBA00022958"/>
    </source>
</evidence>
<dbReference type="EC" id="5.1.99.6" evidence="19"/>
<feature type="binding site" evidence="17">
    <location>
        <position position="436"/>
    </location>
    <ligand>
        <name>AMP</name>
        <dbReference type="ChEBI" id="CHEBI:456215"/>
    </ligand>
</feature>
<dbReference type="CDD" id="cd01171">
    <property type="entry name" value="YXKO-related"/>
    <property type="match status" value="1"/>
</dbReference>
<evidence type="ECO:0000256" key="15">
    <source>
        <dbReference type="ARBA" id="ARBA00048238"/>
    </source>
</evidence>
<comment type="similarity">
    <text evidence="17">Belongs to the NnrD/CARKD family.</text>
</comment>
<feature type="binding site" evidence="18">
    <location>
        <position position="141"/>
    </location>
    <ligand>
        <name>(6S)-NADPHX</name>
        <dbReference type="ChEBI" id="CHEBI:64076"/>
    </ligand>
</feature>
<feature type="binding site" evidence="18">
    <location>
        <begin position="57"/>
        <end position="61"/>
    </location>
    <ligand>
        <name>(6S)-NADPHX</name>
        <dbReference type="ChEBI" id="CHEBI:64076"/>
    </ligand>
</feature>
<feature type="binding site" evidence="18">
    <location>
        <position position="126"/>
    </location>
    <ligand>
        <name>K(+)</name>
        <dbReference type="ChEBI" id="CHEBI:29103"/>
    </ligand>
</feature>
<sequence length="498" mass="52886">MYIVTAQEMYDIERHAIGEVGIPSVVLMETAGRSIASEIVPQLKGPEQIMVAIGAGNNGGDGWVIARVLLEKGYQAIAVQTVPDAKIKGDALLNKQIFEKVGGHVEYATTQGDFKAKMRKADIIIDAILGIGTRGDVREPYKGFINSINESCATVISVDIPSGIEASEGATGKDAVQADQTYMLGAAKLSAFLPKTAPYFGEWQLLDIGLPRISFESRVNRKLTTIADVRKTLQKRNPFAHKGTYGKGLIVGGSEFMPGSVTMTVMAALRTGAGLCTVATEKAAIPSIAANCLEAMYKDRAGIPEMDLSDFDGIAMGPGMGQDKTAGELVNNLFRGAECPLVIDADALQHAKEMLHAGVRKGRATLLTPHPGEMARLLDIEIGELLANPFSYSARFAEQTGSYVLLKGKHTIVTAPDGRQSVNNTGNAGLAKGGTGDVLTGIVLALAMQQDDPFEALRCACHIHGLSADIQVESAHSEHDLLATDVVKGIGAVYRKLL</sequence>
<name>A0ABY9KWJ0_9BACI</name>
<evidence type="ECO:0000256" key="5">
    <source>
        <dbReference type="ARBA" id="ARBA00022723"/>
    </source>
</evidence>
<comment type="catalytic activity">
    <reaction evidence="15 17 19">
        <text>(6S)-NADHX + ADP = AMP + phosphate + NADH + H(+)</text>
        <dbReference type="Rhea" id="RHEA:32223"/>
        <dbReference type="ChEBI" id="CHEBI:15378"/>
        <dbReference type="ChEBI" id="CHEBI:43474"/>
        <dbReference type="ChEBI" id="CHEBI:57945"/>
        <dbReference type="ChEBI" id="CHEBI:64074"/>
        <dbReference type="ChEBI" id="CHEBI:456215"/>
        <dbReference type="ChEBI" id="CHEBI:456216"/>
        <dbReference type="EC" id="4.2.1.136"/>
    </reaction>
</comment>
<reference evidence="22" key="1">
    <citation type="submission" date="2023-06" db="EMBL/GenBank/DDBJ databases">
        <title>A Treasure from Seagulls: Isolation and Description of Aciduricobacillus qingdaonensis gen. nov., sp. nov., a Rare Obligately Uric Acid-utilizing Member in the Family Bacillaceae.</title>
        <authorList>
            <person name="Liu W."/>
            <person name="Wang B."/>
        </authorList>
    </citation>
    <scope>NUCLEOTIDE SEQUENCE</scope>
    <source>
        <strain evidence="22">44XB</strain>
    </source>
</reference>
<keyword evidence="23" id="KW-1185">Reference proteome</keyword>
<comment type="cofactor">
    <cofactor evidence="17">
        <name>Mg(2+)</name>
        <dbReference type="ChEBI" id="CHEBI:18420"/>
    </cofactor>
</comment>
<comment type="catalytic activity">
    <reaction evidence="2 18 19">
        <text>(6R)-NADPHX = (6S)-NADPHX</text>
        <dbReference type="Rhea" id="RHEA:32227"/>
        <dbReference type="ChEBI" id="CHEBI:64076"/>
        <dbReference type="ChEBI" id="CHEBI:64077"/>
        <dbReference type="EC" id="5.1.99.6"/>
    </reaction>
</comment>
<evidence type="ECO:0000256" key="7">
    <source>
        <dbReference type="ARBA" id="ARBA00022840"/>
    </source>
</evidence>
<evidence type="ECO:0000313" key="23">
    <source>
        <dbReference type="Proteomes" id="UP001180087"/>
    </source>
</evidence>
<feature type="binding site" evidence="17">
    <location>
        <begin position="407"/>
        <end position="411"/>
    </location>
    <ligand>
        <name>AMP</name>
        <dbReference type="ChEBI" id="CHEBI:456215"/>
    </ligand>
</feature>
<keyword evidence="7 17" id="KW-0067">ATP-binding</keyword>
<evidence type="ECO:0000256" key="11">
    <source>
        <dbReference type="ARBA" id="ARBA00023235"/>
    </source>
</evidence>
<evidence type="ECO:0000313" key="22">
    <source>
        <dbReference type="EMBL" id="WLV25148.1"/>
    </source>
</evidence>
<comment type="catalytic activity">
    <reaction evidence="16 17 19">
        <text>(6S)-NADPHX + ADP = AMP + phosphate + NADPH + H(+)</text>
        <dbReference type="Rhea" id="RHEA:32235"/>
        <dbReference type="ChEBI" id="CHEBI:15378"/>
        <dbReference type="ChEBI" id="CHEBI:43474"/>
        <dbReference type="ChEBI" id="CHEBI:57783"/>
        <dbReference type="ChEBI" id="CHEBI:64076"/>
        <dbReference type="ChEBI" id="CHEBI:456215"/>
        <dbReference type="ChEBI" id="CHEBI:456216"/>
        <dbReference type="EC" id="4.2.1.136"/>
    </reaction>
</comment>